<reference evidence="1" key="1">
    <citation type="journal article" date="2014" name="Front. Microbiol.">
        <title>High frequency of phylogenetically diverse reductive dehalogenase-homologous genes in deep subseafloor sedimentary metagenomes.</title>
        <authorList>
            <person name="Kawai M."/>
            <person name="Futagami T."/>
            <person name="Toyoda A."/>
            <person name="Takaki Y."/>
            <person name="Nishi S."/>
            <person name="Hori S."/>
            <person name="Arai W."/>
            <person name="Tsubouchi T."/>
            <person name="Morono Y."/>
            <person name="Uchiyama I."/>
            <person name="Ito T."/>
            <person name="Fujiyama A."/>
            <person name="Inagaki F."/>
            <person name="Takami H."/>
        </authorList>
    </citation>
    <scope>NUCLEOTIDE SEQUENCE</scope>
    <source>
        <strain evidence="1">Expedition CK06-06</strain>
    </source>
</reference>
<gene>
    <name evidence="1" type="ORF">S01H1_32979</name>
</gene>
<dbReference type="Gene3D" id="3.90.550.10">
    <property type="entry name" value="Spore Coat Polysaccharide Biosynthesis Protein SpsA, Chain A"/>
    <property type="match status" value="1"/>
</dbReference>
<feature type="non-terminal residue" evidence="1">
    <location>
        <position position="1"/>
    </location>
</feature>
<proteinExistence type="predicted"/>
<accession>X0V809</accession>
<sequence>FDEGFDVKLMKECEYDWTVIPRMYNLHVFDWRCTCGHRVYMGPYPDQCEKCDNTTDFEKVLVWKRRRRRKTDFARFDRDLKFQYWRAYGKRSEAQGEITDVMSSVGACWLMHRDRFWELGGCDEGHGSWGQFGVEFACKAALSGGRHVVNKQTWFAHMFRTQPGFSFPYPNKEIEKARQYSRDLWLNDKWPGAKYPLSWLLEKFYPVPGWHESKGIVFYTDNRLDDDIARAVQTQIKKSAPDIDIVSVSLAPLEFGRNIVLEEQRGILTMFK</sequence>
<comment type="caution">
    <text evidence="1">The sequence shown here is derived from an EMBL/GenBank/DDBJ whole genome shotgun (WGS) entry which is preliminary data.</text>
</comment>
<protein>
    <submittedName>
        <fullName evidence="1">Uncharacterized protein</fullName>
    </submittedName>
</protein>
<organism evidence="1">
    <name type="scientific">marine sediment metagenome</name>
    <dbReference type="NCBI Taxonomy" id="412755"/>
    <lineage>
        <taxon>unclassified sequences</taxon>
        <taxon>metagenomes</taxon>
        <taxon>ecological metagenomes</taxon>
    </lineage>
</organism>
<dbReference type="SUPFAM" id="SSF53448">
    <property type="entry name" value="Nucleotide-diphospho-sugar transferases"/>
    <property type="match status" value="1"/>
</dbReference>
<dbReference type="EMBL" id="BARS01020453">
    <property type="protein sequence ID" value="GAG07462.1"/>
    <property type="molecule type" value="Genomic_DNA"/>
</dbReference>
<feature type="non-terminal residue" evidence="1">
    <location>
        <position position="272"/>
    </location>
</feature>
<dbReference type="InterPro" id="IPR029044">
    <property type="entry name" value="Nucleotide-diphossugar_trans"/>
</dbReference>
<name>X0V809_9ZZZZ</name>
<evidence type="ECO:0000313" key="1">
    <source>
        <dbReference type="EMBL" id="GAG07462.1"/>
    </source>
</evidence>
<dbReference type="AlphaFoldDB" id="X0V809"/>